<evidence type="ECO:0000313" key="3">
    <source>
        <dbReference type="Proteomes" id="UP000549134"/>
    </source>
</evidence>
<proteinExistence type="predicted"/>
<gene>
    <name evidence="2" type="ORF">HX787_14930</name>
</gene>
<evidence type="ECO:0000256" key="1">
    <source>
        <dbReference type="SAM" id="MobiDB-lite"/>
    </source>
</evidence>
<organism evidence="2 3">
    <name type="scientific">Pseudomonas tolaasii</name>
    <dbReference type="NCBI Taxonomy" id="29442"/>
    <lineage>
        <taxon>Bacteria</taxon>
        <taxon>Pseudomonadati</taxon>
        <taxon>Pseudomonadota</taxon>
        <taxon>Gammaproteobacteria</taxon>
        <taxon>Pseudomonadales</taxon>
        <taxon>Pseudomonadaceae</taxon>
        <taxon>Pseudomonas</taxon>
    </lineage>
</organism>
<accession>A0A7Y8AN29</accession>
<sequence>MIIRLSLSRKGSHSSENRDASGSAHNADTSLYVIADGSCKPGSGELAKAMTQHVLGSFSQAIPVEVACPDTALKLTLSLLDEVHSNLCPDFPIASTSYLVLLVVGQTAISIHAGDCCLGYMKKRQRLTWLTPPHCGPNWKGDLSHALIANNPTRKKLLNCMSRRRHHEPCVETLLIAPDTTWILATDGFWAELSPESQLAAITTGSLDAYAAEDDVTFMLLQS</sequence>
<feature type="region of interest" description="Disordered" evidence="1">
    <location>
        <begin position="1"/>
        <end position="24"/>
    </location>
</feature>
<reference evidence="2 3" key="1">
    <citation type="submission" date="2020-04" db="EMBL/GenBank/DDBJ databases">
        <title>Molecular characterization of pseudomonads from Agaricus bisporus reveal novel blotch 2 pathogens in Western Europe.</title>
        <authorList>
            <person name="Taparia T."/>
            <person name="Krijger M."/>
            <person name="Haynes E."/>
            <person name="Elpinstone J.G."/>
            <person name="Noble R."/>
            <person name="Van Der Wolf J."/>
        </authorList>
    </citation>
    <scope>NUCLEOTIDE SEQUENCE [LARGE SCALE GENOMIC DNA]</scope>
    <source>
        <strain evidence="2 3">IPO3746</strain>
    </source>
</reference>
<dbReference type="EMBL" id="JACAQK010000011">
    <property type="protein sequence ID" value="NWD37148.1"/>
    <property type="molecule type" value="Genomic_DNA"/>
</dbReference>
<dbReference type="SUPFAM" id="SSF81606">
    <property type="entry name" value="PP2C-like"/>
    <property type="match status" value="1"/>
</dbReference>
<name>A0A7Y8AN29_PSETO</name>
<dbReference type="InterPro" id="IPR036457">
    <property type="entry name" value="PPM-type-like_dom_sf"/>
</dbReference>
<dbReference type="Gene3D" id="3.60.40.10">
    <property type="entry name" value="PPM-type phosphatase domain"/>
    <property type="match status" value="1"/>
</dbReference>
<dbReference type="Proteomes" id="UP000549134">
    <property type="component" value="Unassembled WGS sequence"/>
</dbReference>
<dbReference type="GeneID" id="55844848"/>
<comment type="caution">
    <text evidence="2">The sequence shown here is derived from an EMBL/GenBank/DDBJ whole genome shotgun (WGS) entry which is preliminary data.</text>
</comment>
<dbReference type="RefSeq" id="WP_031319527.1">
    <property type="nucleotide sequence ID" value="NZ_CP020369.1"/>
</dbReference>
<evidence type="ECO:0000313" key="2">
    <source>
        <dbReference type="EMBL" id="NWD37148.1"/>
    </source>
</evidence>
<dbReference type="AlphaFoldDB" id="A0A7Y8AN29"/>
<protein>
    <submittedName>
        <fullName evidence="2">Protein phosphatase 2C family protein</fullName>
    </submittedName>
</protein>